<dbReference type="InterPro" id="IPR050789">
    <property type="entry name" value="Diverse_Enzym_Activities"/>
</dbReference>
<feature type="domain" description="Beta-lactamase-related" evidence="2">
    <location>
        <begin position="41"/>
        <end position="362"/>
    </location>
</feature>
<gene>
    <name evidence="3" type="ORF">OP8BY_0734</name>
</gene>
<evidence type="ECO:0000256" key="1">
    <source>
        <dbReference type="ARBA" id="ARBA00022801"/>
    </source>
</evidence>
<comment type="caution">
    <text evidence="3">The sequence shown here is derived from an EMBL/GenBank/DDBJ whole genome shotgun (WGS) entry which is preliminary data.</text>
</comment>
<dbReference type="AlphaFoldDB" id="A0A3E2BK35"/>
<reference evidence="3 4" key="1">
    <citation type="submission" date="2018-08" db="EMBL/GenBank/DDBJ databases">
        <title>Genome analysis of the thermophilic bacterium of the candidate phylum Aminicenantes from deep subsurface aquifer revealed its physiology and ecological role.</title>
        <authorList>
            <person name="Kadnikov V.V."/>
            <person name="Mardanov A.V."/>
            <person name="Beletsky A.V."/>
            <person name="Karnachuk O.V."/>
            <person name="Ravin N.V."/>
        </authorList>
    </citation>
    <scope>NUCLEOTIDE SEQUENCE [LARGE SCALE GENOMIC DNA]</scope>
    <source>
        <strain evidence="3">BY38</strain>
    </source>
</reference>
<dbReference type="Pfam" id="PF00144">
    <property type="entry name" value="Beta-lactamase"/>
    <property type="match status" value="1"/>
</dbReference>
<dbReference type="GO" id="GO:0004180">
    <property type="term" value="F:carboxypeptidase activity"/>
    <property type="evidence" value="ECO:0007669"/>
    <property type="project" value="UniProtKB-KW"/>
</dbReference>
<evidence type="ECO:0000259" key="2">
    <source>
        <dbReference type="Pfam" id="PF00144"/>
    </source>
</evidence>
<dbReference type="PANTHER" id="PTHR43283">
    <property type="entry name" value="BETA-LACTAMASE-RELATED"/>
    <property type="match status" value="1"/>
</dbReference>
<organism evidence="3 4">
    <name type="scientific">Candidatus Saccharicenans subterraneus</name>
    <dbReference type="NCBI Taxonomy" id="2508984"/>
    <lineage>
        <taxon>Bacteria</taxon>
        <taxon>Candidatus Aminicenantota</taxon>
        <taxon>Candidatus Aminicenantia</taxon>
        <taxon>Candidatus Aminicenantales</taxon>
        <taxon>Candidatus Saccharicenantaceae</taxon>
        <taxon>Candidatus Saccharicenans</taxon>
    </lineage>
</organism>
<evidence type="ECO:0000313" key="4">
    <source>
        <dbReference type="Proteomes" id="UP000257323"/>
    </source>
</evidence>
<dbReference type="InterPro" id="IPR012338">
    <property type="entry name" value="Beta-lactam/transpept-like"/>
</dbReference>
<keyword evidence="1" id="KW-0378">Hydrolase</keyword>
<keyword evidence="3" id="KW-0121">Carboxypeptidase</keyword>
<evidence type="ECO:0000313" key="3">
    <source>
        <dbReference type="EMBL" id="RFT15103.1"/>
    </source>
</evidence>
<name>A0A3E2BK35_9BACT</name>
<dbReference type="InterPro" id="IPR001466">
    <property type="entry name" value="Beta-lactam-related"/>
</dbReference>
<dbReference type="PANTHER" id="PTHR43283:SF11">
    <property type="entry name" value="BETA-LACTAMASE-RELATED DOMAIN-CONTAINING PROTEIN"/>
    <property type="match status" value="1"/>
</dbReference>
<protein>
    <submittedName>
        <fullName evidence="3">D-alanyl-D-alanine carboxypeptidase</fullName>
    </submittedName>
</protein>
<dbReference type="Gene3D" id="3.40.710.10">
    <property type="entry name" value="DD-peptidase/beta-lactamase superfamily"/>
    <property type="match status" value="1"/>
</dbReference>
<dbReference type="Proteomes" id="UP000257323">
    <property type="component" value="Unassembled WGS sequence"/>
</dbReference>
<dbReference type="EMBL" id="QUAH01000013">
    <property type="protein sequence ID" value="RFT15103.1"/>
    <property type="molecule type" value="Genomic_DNA"/>
</dbReference>
<dbReference type="SUPFAM" id="SSF56601">
    <property type="entry name" value="beta-lactamase/transpeptidase-like"/>
    <property type="match status" value="1"/>
</dbReference>
<sequence length="389" mass="43671">MSIGNSIAPGASYQKCDEIARLLEKYLKRLVARRNVKQSILAVETLDGSLRWLGAEGMARSDGTPMKPDLPFWIASVTKLFIAAAIFKLQELGQISIGDSIAAYLPENLIRGLHRVGPVDYSEKITVRHLLEHSSGLPDYLEVSSKDGRSLFQELLKEGDRWVSLEDIIDIIKEANSPLFPPQPVESRKKKVRYSDTNYQLLIAIIERVSRQPLQQVFEDMIFKPLGLKQTFLPGTEKARNFPDVASVWYLDKELHIPEAMASLKDLYSTAGDLLVFMRALVQGKLFSGPTNFDLRIQNWNRFGFSLSPVGPGWPIEYGLGLMRFRLPRFMTPFRPVPAIIGHTGVCGSWLFYCPGLELLLAGTVGQLAAGPVPFRFLPRLLNALRPYL</sequence>
<keyword evidence="3" id="KW-0645">Protease</keyword>
<accession>A0A3E2BK35</accession>
<proteinExistence type="predicted"/>